<keyword evidence="2" id="KW-0472">Membrane</keyword>
<feature type="transmembrane region" description="Helical" evidence="2">
    <location>
        <begin position="81"/>
        <end position="98"/>
    </location>
</feature>
<keyword evidence="2" id="KW-1133">Transmembrane helix</keyword>
<protein>
    <submittedName>
        <fullName evidence="4">TRAP transporter, 4TM/12TM fusion protein</fullName>
    </submittedName>
</protein>
<dbReference type="EMBL" id="CM001376">
    <property type="protein sequence ID" value="EHM13866.1"/>
    <property type="molecule type" value="Genomic_DNA"/>
</dbReference>
<dbReference type="Proteomes" id="UP000003806">
    <property type="component" value="Chromosome"/>
</dbReference>
<feature type="transmembrane region" description="Helical" evidence="2">
    <location>
        <begin position="210"/>
        <end position="232"/>
    </location>
</feature>
<reference evidence="4 5" key="1">
    <citation type="submission" date="2011-11" db="EMBL/GenBank/DDBJ databases">
        <title>The Noncontiguous Finished genome of Jonquetella anthropi DSM 22815.</title>
        <authorList>
            <consortium name="US DOE Joint Genome Institute (JGI-PGF)"/>
            <person name="Lucas S."/>
            <person name="Copeland A."/>
            <person name="Lapidus A."/>
            <person name="Glavina del Rio T."/>
            <person name="Dalin E."/>
            <person name="Tice H."/>
            <person name="Bruce D."/>
            <person name="Goodwin L."/>
            <person name="Pitluck S."/>
            <person name="Peters L."/>
            <person name="Mikhailova N."/>
            <person name="Held B."/>
            <person name="Kyrpides N."/>
            <person name="Mavromatis K."/>
            <person name="Ivanova N."/>
            <person name="Markowitz V."/>
            <person name="Cheng J.-F."/>
            <person name="Hugenholtz P."/>
            <person name="Woyke T."/>
            <person name="Wu D."/>
            <person name="Gronow S."/>
            <person name="Wellnitz S."/>
            <person name="Brambilla E."/>
            <person name="Klenk H.-P."/>
            <person name="Eisen J.A."/>
        </authorList>
    </citation>
    <scope>NUCLEOTIDE SEQUENCE [LARGE SCALE GENOMIC DNA]</scope>
    <source>
        <strain evidence="4 5">DSM 22815</strain>
    </source>
</reference>
<feature type="compositionally biased region" description="Basic and acidic residues" evidence="1">
    <location>
        <begin position="1"/>
        <end position="10"/>
    </location>
</feature>
<dbReference type="NCBIfam" id="TIGR02123">
    <property type="entry name" value="TRAP_fused"/>
    <property type="match status" value="1"/>
</dbReference>
<dbReference type="AlphaFoldDB" id="H0UJ39"/>
<gene>
    <name evidence="4" type="ORF">JonanDRAFT_1504</name>
</gene>
<dbReference type="eggNOG" id="COG4666">
    <property type="taxonomic scope" value="Bacteria"/>
</dbReference>
<feature type="transmembrane region" description="Helical" evidence="2">
    <location>
        <begin position="339"/>
        <end position="356"/>
    </location>
</feature>
<feature type="transmembrane region" description="Helical" evidence="2">
    <location>
        <begin position="141"/>
        <end position="157"/>
    </location>
</feature>
<feature type="transmembrane region" description="Helical" evidence="2">
    <location>
        <begin position="482"/>
        <end position="504"/>
    </location>
</feature>
<keyword evidence="2" id="KW-0812">Transmembrane</keyword>
<name>H0UJ39_9BACT</name>
<evidence type="ECO:0000313" key="5">
    <source>
        <dbReference type="Proteomes" id="UP000003806"/>
    </source>
</evidence>
<dbReference type="PANTHER" id="PTHR43849">
    <property type="entry name" value="BLL3936 PROTEIN"/>
    <property type="match status" value="1"/>
</dbReference>
<feature type="transmembrane region" description="Helical" evidence="2">
    <location>
        <begin position="55"/>
        <end position="75"/>
    </location>
</feature>
<dbReference type="HOGENOM" id="CLU_007041_3_1_0"/>
<feature type="transmembrane region" description="Helical" evidence="2">
    <location>
        <begin position="377"/>
        <end position="396"/>
    </location>
</feature>
<accession>H0UJ39</accession>
<dbReference type="Pfam" id="PF06808">
    <property type="entry name" value="DctM"/>
    <property type="match status" value="1"/>
</dbReference>
<organism evidence="4 5">
    <name type="scientific">Jonquetella anthropi DSM 22815</name>
    <dbReference type="NCBI Taxonomy" id="885272"/>
    <lineage>
        <taxon>Bacteria</taxon>
        <taxon>Thermotogati</taxon>
        <taxon>Synergistota</taxon>
        <taxon>Synergistia</taxon>
        <taxon>Synergistales</taxon>
        <taxon>Dethiosulfovibrionaceae</taxon>
        <taxon>Jonquetella</taxon>
    </lineage>
</organism>
<dbReference type="PANTHER" id="PTHR43849:SF2">
    <property type="entry name" value="BLL3936 PROTEIN"/>
    <property type="match status" value="1"/>
</dbReference>
<feature type="transmembrane region" description="Helical" evidence="2">
    <location>
        <begin position="440"/>
        <end position="462"/>
    </location>
</feature>
<keyword evidence="5" id="KW-1185">Reference proteome</keyword>
<dbReference type="RefSeq" id="WP_008523419.1">
    <property type="nucleotide sequence ID" value="NZ_CM001376.1"/>
</dbReference>
<feature type="domain" description="TRAP C4-dicarboxylate transport system permease DctM subunit" evidence="3">
    <location>
        <begin position="151"/>
        <end position="587"/>
    </location>
</feature>
<feature type="transmembrane region" description="Helical" evidence="2">
    <location>
        <begin position="562"/>
        <end position="580"/>
    </location>
</feature>
<evidence type="ECO:0000256" key="1">
    <source>
        <dbReference type="SAM" id="MobiDB-lite"/>
    </source>
</evidence>
<feature type="transmembrane region" description="Helical" evidence="2">
    <location>
        <begin position="402"/>
        <end position="419"/>
    </location>
</feature>
<feature type="transmembrane region" description="Helical" evidence="2">
    <location>
        <begin position="592"/>
        <end position="615"/>
    </location>
</feature>
<evidence type="ECO:0000313" key="4">
    <source>
        <dbReference type="EMBL" id="EHM13866.1"/>
    </source>
</evidence>
<sequence>MKNAEKDLEKSAAQSGESPAVLSAETVTNEEKTQEILEKYDREAQVRGLSGPWGLAIRWMCILFSLFQFYTAGFGVLPATIQRSTHLFFVMALIYLLYPMTSKMSRKSVHWADLALAVISSVVALYLTVNYHNLMFRAGEPTTIDLIFGALAILLVLEISRRIVGMPIVIIAVVFVAYAKWGHLIPGFLAHRQIGWTRIINHMYLTTEGILGAPLGVSATFVFLFILFGAFLHKSGLGKFFIDLALAATGHRVGGPAKVAVLASGLFGTISGSSVANTVTTGTFTIPLMKRIGYLPHFAGAVEAASSTGGQLMPPIMGAAAFIMSEFIGVPYIRIATAAILPAVLYYLAVFVMIHMEALRLGLRGIPKEELPNTKKVFFSGGHLLIPVVVIIYMLVKGYTPLKAAFYSILWTVAIAMCRKATRMSVRDILDAFEDGARSALGVAAACACAGLIIGSVTLTGIGLKLANGIVALAGGKLLPTLFFTMVASIILGMGLPTTAKYIVLSAMAAPAIQKFGVPTLAAHMFIFYYGIIADLTPPVALAAYAGAGIAGADPMKTGFQALKLAVAGFLIPYFFVYSPELLMIQANASGLILPIVTSIIGAILLAFAGAGFWLKQLNIIQRVCLFAAALLLIKPGLITDLCGIGIAAAVFIWQKALVSRRA</sequence>
<proteinExistence type="predicted"/>
<feature type="region of interest" description="Disordered" evidence="1">
    <location>
        <begin position="1"/>
        <end position="29"/>
    </location>
</feature>
<dbReference type="InterPro" id="IPR010656">
    <property type="entry name" value="DctM"/>
</dbReference>
<dbReference type="InterPro" id="IPR011853">
    <property type="entry name" value="TRAP_DctM-Dct_fused"/>
</dbReference>
<feature type="transmembrane region" description="Helical" evidence="2">
    <location>
        <begin position="169"/>
        <end position="190"/>
    </location>
</feature>
<evidence type="ECO:0000256" key="2">
    <source>
        <dbReference type="SAM" id="Phobius"/>
    </source>
</evidence>
<dbReference type="STRING" id="885272.JonanDRAFT_1504"/>
<evidence type="ECO:0000259" key="3">
    <source>
        <dbReference type="Pfam" id="PF06808"/>
    </source>
</evidence>
<feature type="transmembrane region" description="Helical" evidence="2">
    <location>
        <begin position="627"/>
        <end position="654"/>
    </location>
</feature>
<feature type="transmembrane region" description="Helical" evidence="2">
    <location>
        <begin position="110"/>
        <end position="129"/>
    </location>
</feature>